<protein>
    <recommendedName>
        <fullName evidence="2">FAD-binding PCMH-type domain-containing protein</fullName>
    </recommendedName>
</protein>
<dbReference type="AlphaFoldDB" id="A0A292Q5K5"/>
<proteinExistence type="predicted"/>
<reference evidence="3" key="1">
    <citation type="submission" date="2015-10" db="EMBL/GenBank/DDBJ databases">
        <authorList>
            <person name="Regsiter A."/>
            <person name="william w."/>
        </authorList>
    </citation>
    <scope>NUCLEOTIDE SEQUENCE</scope>
    <source>
        <strain evidence="3">Montdore</strain>
    </source>
</reference>
<dbReference type="InterPro" id="IPR016167">
    <property type="entry name" value="FAD-bd_PCMH_sub1"/>
</dbReference>
<feature type="signal peptide" evidence="1">
    <location>
        <begin position="1"/>
        <end position="19"/>
    </location>
</feature>
<name>A0A292Q5K5_9PEZI</name>
<dbReference type="PANTHER" id="PTHR43762:SF1">
    <property type="entry name" value="D-ARABINONO-1,4-LACTONE OXIDASE"/>
    <property type="match status" value="1"/>
</dbReference>
<evidence type="ECO:0000256" key="1">
    <source>
        <dbReference type="SAM" id="SignalP"/>
    </source>
</evidence>
<keyword evidence="1" id="KW-0732">Signal</keyword>
<dbReference type="Proteomes" id="UP001412239">
    <property type="component" value="Unassembled WGS sequence"/>
</dbReference>
<feature type="domain" description="FAD-binding PCMH-type" evidence="2">
    <location>
        <begin position="203"/>
        <end position="402"/>
    </location>
</feature>
<feature type="chain" id="PRO_5012109655" description="FAD-binding PCMH-type domain-containing protein" evidence="1">
    <location>
        <begin position="20"/>
        <end position="734"/>
    </location>
</feature>
<dbReference type="EMBL" id="LN890965">
    <property type="protein sequence ID" value="CUS13937.1"/>
    <property type="molecule type" value="Genomic_DNA"/>
</dbReference>
<dbReference type="InterPro" id="IPR016166">
    <property type="entry name" value="FAD-bd_PCMH"/>
</dbReference>
<dbReference type="InterPro" id="IPR016169">
    <property type="entry name" value="FAD-bd_PCMH_sub2"/>
</dbReference>
<evidence type="ECO:0000259" key="2">
    <source>
        <dbReference type="PROSITE" id="PS51387"/>
    </source>
</evidence>
<dbReference type="GO" id="GO:0071949">
    <property type="term" value="F:FAD binding"/>
    <property type="evidence" value="ECO:0007669"/>
    <property type="project" value="InterPro"/>
</dbReference>
<gene>
    <name evidence="3" type="ORF">GSTUAT00001974001</name>
</gene>
<dbReference type="Gene3D" id="3.30.43.10">
    <property type="entry name" value="Uridine Diphospho-n-acetylenolpyruvylglucosamine Reductase, domain 2"/>
    <property type="match status" value="1"/>
</dbReference>
<dbReference type="SUPFAM" id="SSF56176">
    <property type="entry name" value="FAD-binding/transporter-associated domain-like"/>
    <property type="match status" value="1"/>
</dbReference>
<keyword evidence="4" id="KW-1185">Reference proteome</keyword>
<sequence length="734" mass="82414">MRLLPVLLRVLPLAPLISALPPSRSDPNLSLHQLLDIPIIKDIAPILSDFRSGRILDEIITYLLTHIEANSLFPGLRQVLQLVRDGKADRAGYSRGLLKSIQAHPKFAEAFASLDNDLQDKVTAFMNGDSAERIVKKCGFSVPLSPAAKEHFKRMQESGITPSSRRWLNSKRETSPVIYEDNANSKPMTVYTAAEFENWGLTVQHTPSYTFVPTTIEGVKNLIKWAKVSSKRVRAAGYRHTWTNMYSQDGEILLSMLDLRTATTIPDCSSILPSKDYTGSEFKRIELEAQDVPGTSEKKRLARIGAAVTNEDFRRWAIANNAWTTPLNVVVVEITYGGSNAPMCHGGGIRHKTISDLVRRIEYVDANGEHQSVTNPVQLKAAAGSFGLLGIVTHITIELDAMSYANLRPLKQEIGLAIPPPKDFKVPAAIREAYTPAELEAARQDFIQKAETNYYSEWFWFPYQSKAFVNCWNNTEEPSGLIDYPTYPDLFLQWLEGWLGGVINDDPLFRAFPGRWQAVIFSSLAMLSLPPNGPLNSQIKTHLVNALHFRRGIHNMRVRDMELQIPIPPLASDPTKPDWTVAQRAWWDAIDAVYADPKAPMRVALEMRIMGDSDVIMAAQTNNKFGTVSIEVLTSMAAAAEGVWEPFVQEIATRWMNYTGPDGGYLNTRPHWAKEWDGMKVRGTPWKQYLRETSYKDEIPAFKDALAQIGQAQGWGLQDLKDRFSVPLLDDLFF</sequence>
<organism evidence="3 4">
    <name type="scientific">Tuber aestivum</name>
    <name type="common">summer truffle</name>
    <dbReference type="NCBI Taxonomy" id="59557"/>
    <lineage>
        <taxon>Eukaryota</taxon>
        <taxon>Fungi</taxon>
        <taxon>Dikarya</taxon>
        <taxon>Ascomycota</taxon>
        <taxon>Pezizomycotina</taxon>
        <taxon>Pezizomycetes</taxon>
        <taxon>Pezizales</taxon>
        <taxon>Tuberaceae</taxon>
        <taxon>Tuber</taxon>
    </lineage>
</organism>
<dbReference type="PROSITE" id="PS51387">
    <property type="entry name" value="FAD_PCMH"/>
    <property type="match status" value="1"/>
</dbReference>
<accession>A0A292Q5K5</accession>
<evidence type="ECO:0000313" key="4">
    <source>
        <dbReference type="Proteomes" id="UP001412239"/>
    </source>
</evidence>
<dbReference type="GO" id="GO:0005739">
    <property type="term" value="C:mitochondrion"/>
    <property type="evidence" value="ECO:0007669"/>
    <property type="project" value="TreeGrafter"/>
</dbReference>
<dbReference type="InterPro" id="IPR010031">
    <property type="entry name" value="FAD_lactone_oxidase-like"/>
</dbReference>
<dbReference type="Gene3D" id="3.30.465.10">
    <property type="match status" value="1"/>
</dbReference>
<dbReference type="PANTHER" id="PTHR43762">
    <property type="entry name" value="L-GULONOLACTONE OXIDASE"/>
    <property type="match status" value="1"/>
</dbReference>
<dbReference type="GO" id="GO:0003885">
    <property type="term" value="F:D-arabinono-1,4-lactone oxidase activity"/>
    <property type="evidence" value="ECO:0007669"/>
    <property type="project" value="TreeGrafter"/>
</dbReference>
<dbReference type="InterPro" id="IPR036318">
    <property type="entry name" value="FAD-bd_PCMH-like_sf"/>
</dbReference>
<evidence type="ECO:0000313" key="3">
    <source>
        <dbReference type="EMBL" id="CUS13937.1"/>
    </source>
</evidence>